<dbReference type="InterPro" id="IPR004919">
    <property type="entry name" value="GmrSD_N"/>
</dbReference>
<evidence type="ECO:0000313" key="3">
    <source>
        <dbReference type="Proteomes" id="UP000679992"/>
    </source>
</evidence>
<protein>
    <recommendedName>
        <fullName evidence="1">GmrSD restriction endonucleases N-terminal domain-containing protein</fullName>
    </recommendedName>
</protein>
<dbReference type="RefSeq" id="WP_213653317.1">
    <property type="nucleotide sequence ID" value="NZ_BOSL01000001.1"/>
</dbReference>
<dbReference type="Proteomes" id="UP000679992">
    <property type="component" value="Unassembled WGS sequence"/>
</dbReference>
<dbReference type="Pfam" id="PF03235">
    <property type="entry name" value="GmrSD_N"/>
    <property type="match status" value="1"/>
</dbReference>
<evidence type="ECO:0000313" key="2">
    <source>
        <dbReference type="EMBL" id="GIP51031.1"/>
    </source>
</evidence>
<gene>
    <name evidence="2" type="ORF">J42TS3_00660</name>
</gene>
<name>A0ABQ4M4V3_9BACL</name>
<reference evidence="2 3" key="1">
    <citation type="submission" date="2021-03" db="EMBL/GenBank/DDBJ databases">
        <title>Antimicrobial resistance genes in bacteria isolated from Japanese honey, and their potential for conferring macrolide and lincosamide resistance in the American foulbrood pathogen Paenibacillus larvae.</title>
        <authorList>
            <person name="Okamoto M."/>
            <person name="Kumagai M."/>
            <person name="Kanamori H."/>
            <person name="Takamatsu D."/>
        </authorList>
    </citation>
    <scope>NUCLEOTIDE SEQUENCE [LARGE SCALE GENOMIC DNA]</scope>
    <source>
        <strain evidence="2 3">J42TS3</strain>
    </source>
</reference>
<dbReference type="EMBL" id="BOSL01000001">
    <property type="protein sequence ID" value="GIP51031.1"/>
    <property type="molecule type" value="Genomic_DNA"/>
</dbReference>
<feature type="domain" description="GmrSD restriction endonucleases N-terminal" evidence="1">
    <location>
        <begin position="23"/>
        <end position="185"/>
    </location>
</feature>
<sequence>MSLQEEIDKKAKEIQADGYPMSIGELANMYKDGELIVNPEFQRFFRWSDSQKTKLIESILLGIPIPPIFVAHGEKGIWDVIDGLQRLSTIFEFMGLLKLTDDTLKPPSKLLGTKFLPSLENKMWENLDDPENSFTQELRIDFKRSKFDIKIIKKTSDKDAKYELFQRINTGGSKLSDQEVRNCLLIMINRDFYLWAAELVKYQPFVNCIPLSEKQQLEQFNMEILMRYLVIRHADLSKIKGNEDIGEYISEEIINIVESGELDIQKEAEVFYKTFAYLDTILSDDSFRKFDHEKGKFRGGFLMPAFEVVIAGLSENIDEMNKMAPEEMIQKIKNIYNSPQYLSATTRGGARPITRLKDLATLSKGVFMNG</sequence>
<proteinExistence type="predicted"/>
<dbReference type="PANTHER" id="PTHR39639">
    <property type="entry name" value="CHROMOSOME 16, WHOLE GENOME SHOTGUN SEQUENCE"/>
    <property type="match status" value="1"/>
</dbReference>
<evidence type="ECO:0000259" key="1">
    <source>
        <dbReference type="Pfam" id="PF03235"/>
    </source>
</evidence>
<accession>A0ABQ4M4V3</accession>
<dbReference type="PANTHER" id="PTHR39639:SF1">
    <property type="entry name" value="DUF262 DOMAIN-CONTAINING PROTEIN"/>
    <property type="match status" value="1"/>
</dbReference>
<organism evidence="2 3">
    <name type="scientific">Paenibacillus vini</name>
    <dbReference type="NCBI Taxonomy" id="1476024"/>
    <lineage>
        <taxon>Bacteria</taxon>
        <taxon>Bacillati</taxon>
        <taxon>Bacillota</taxon>
        <taxon>Bacilli</taxon>
        <taxon>Bacillales</taxon>
        <taxon>Paenibacillaceae</taxon>
        <taxon>Paenibacillus</taxon>
    </lineage>
</organism>
<keyword evidence="3" id="KW-1185">Reference proteome</keyword>
<comment type="caution">
    <text evidence="2">The sequence shown here is derived from an EMBL/GenBank/DDBJ whole genome shotgun (WGS) entry which is preliminary data.</text>
</comment>